<dbReference type="Pfam" id="PF03061">
    <property type="entry name" value="4HBT"/>
    <property type="match status" value="1"/>
</dbReference>
<evidence type="ECO:0000313" key="6">
    <source>
        <dbReference type="Proteomes" id="UP000640786"/>
    </source>
</evidence>
<sequence>MEVNHQGEIIVNTNPMSQSRTIQTHLILPPDTNHHETIFGGKVLAFIDEIAAITAMKHAKGAVVTASIDSVDFLSSAKVGDVIELDAIVSSTGRTSMEVYVRVTSMNLLTGAEKLTTESFVTMVAVDEEGKPVPVPGIHPETEDEKRLYETGPARREHRRQRLNMKY</sequence>
<organism evidence="5 6">
    <name type="scientific">Psychrobacillus faecigallinarum</name>
    <dbReference type="NCBI Taxonomy" id="2762235"/>
    <lineage>
        <taxon>Bacteria</taxon>
        <taxon>Bacillati</taxon>
        <taxon>Bacillota</taxon>
        <taxon>Bacilli</taxon>
        <taxon>Bacillales</taxon>
        <taxon>Bacillaceae</taxon>
        <taxon>Psychrobacillus</taxon>
    </lineage>
</organism>
<comment type="caution">
    <text evidence="5">The sequence shown here is derived from an EMBL/GenBank/DDBJ whole genome shotgun (WGS) entry which is preliminary data.</text>
</comment>
<comment type="similarity">
    <text evidence="1">Belongs to the acyl coenzyme A hydrolase family.</text>
</comment>
<dbReference type="InterPro" id="IPR040170">
    <property type="entry name" value="Cytosol_ACT"/>
</dbReference>
<dbReference type="Proteomes" id="UP000640786">
    <property type="component" value="Unassembled WGS sequence"/>
</dbReference>
<dbReference type="InterPro" id="IPR006683">
    <property type="entry name" value="Thioestr_dom"/>
</dbReference>
<evidence type="ECO:0000313" key="5">
    <source>
        <dbReference type="EMBL" id="MBD7944978.1"/>
    </source>
</evidence>
<dbReference type="EMBL" id="JACSQO010000006">
    <property type="protein sequence ID" value="MBD7944978.1"/>
    <property type="molecule type" value="Genomic_DNA"/>
</dbReference>
<accession>A0ABR8RB04</accession>
<dbReference type="RefSeq" id="WP_144540869.1">
    <property type="nucleotide sequence ID" value="NZ_JACSQO010000006.1"/>
</dbReference>
<dbReference type="PANTHER" id="PTHR11049">
    <property type="entry name" value="ACYL COENZYME A THIOESTER HYDROLASE"/>
    <property type="match status" value="1"/>
</dbReference>
<dbReference type="Gene3D" id="3.10.129.10">
    <property type="entry name" value="Hotdog Thioesterase"/>
    <property type="match status" value="1"/>
</dbReference>
<dbReference type="PANTHER" id="PTHR11049:SF24">
    <property type="entry name" value="CYTOSOLIC ACYL COENZYME A THIOESTER HYDROLASE"/>
    <property type="match status" value="1"/>
</dbReference>
<dbReference type="CDD" id="cd03442">
    <property type="entry name" value="BFIT_BACH"/>
    <property type="match status" value="1"/>
</dbReference>
<dbReference type="SUPFAM" id="SSF54637">
    <property type="entry name" value="Thioesterase/thiol ester dehydrase-isomerase"/>
    <property type="match status" value="1"/>
</dbReference>
<evidence type="ECO:0000256" key="3">
    <source>
        <dbReference type="PROSITE-ProRule" id="PRU01106"/>
    </source>
</evidence>
<protein>
    <submittedName>
        <fullName evidence="5">Acyl-CoA thioesterase</fullName>
    </submittedName>
</protein>
<gene>
    <name evidence="5" type="ORF">H9650_12710</name>
</gene>
<proteinExistence type="inferred from homology"/>
<dbReference type="PROSITE" id="PS51770">
    <property type="entry name" value="HOTDOG_ACOT"/>
    <property type="match status" value="1"/>
</dbReference>
<name>A0ABR8RB04_9BACI</name>
<evidence type="ECO:0000259" key="4">
    <source>
        <dbReference type="PROSITE" id="PS51770"/>
    </source>
</evidence>
<evidence type="ECO:0000256" key="1">
    <source>
        <dbReference type="ARBA" id="ARBA00010458"/>
    </source>
</evidence>
<dbReference type="InterPro" id="IPR033120">
    <property type="entry name" value="HOTDOG_ACOT"/>
</dbReference>
<reference evidence="5 6" key="1">
    <citation type="submission" date="2020-08" db="EMBL/GenBank/DDBJ databases">
        <title>A Genomic Blueprint of the Chicken Gut Microbiome.</title>
        <authorList>
            <person name="Gilroy R."/>
            <person name="Ravi A."/>
            <person name="Getino M."/>
            <person name="Pursley I."/>
            <person name="Horton D.L."/>
            <person name="Alikhan N.-F."/>
            <person name="Baker D."/>
            <person name="Gharbi K."/>
            <person name="Hall N."/>
            <person name="Watson M."/>
            <person name="Adriaenssens E.M."/>
            <person name="Foster-Nyarko E."/>
            <person name="Jarju S."/>
            <person name="Secka A."/>
            <person name="Antonio M."/>
            <person name="Oren A."/>
            <person name="Chaudhuri R."/>
            <person name="La Ragione R.M."/>
            <person name="Hildebrand F."/>
            <person name="Pallen M.J."/>
        </authorList>
    </citation>
    <scope>NUCLEOTIDE SEQUENCE [LARGE SCALE GENOMIC DNA]</scope>
    <source>
        <strain evidence="5 6">Sa2BUA9</strain>
    </source>
</reference>
<evidence type="ECO:0000256" key="2">
    <source>
        <dbReference type="ARBA" id="ARBA00022801"/>
    </source>
</evidence>
<feature type="domain" description="HotDog ACOT-type" evidence="4">
    <location>
        <begin position="17"/>
        <end position="129"/>
    </location>
</feature>
<keyword evidence="6" id="KW-1185">Reference proteome</keyword>
<dbReference type="InterPro" id="IPR029069">
    <property type="entry name" value="HotDog_dom_sf"/>
</dbReference>
<keyword evidence="2 3" id="KW-0378">Hydrolase</keyword>